<feature type="compositionally biased region" description="Low complexity" evidence="7">
    <location>
        <begin position="19"/>
        <end position="35"/>
    </location>
</feature>
<dbReference type="SMR" id="Q23TW8"/>
<name>Q23TW8_TETTS</name>
<feature type="compositionally biased region" description="Low complexity" evidence="7">
    <location>
        <begin position="66"/>
        <end position="133"/>
    </location>
</feature>
<feature type="compositionally biased region" description="Low complexity" evidence="7">
    <location>
        <begin position="294"/>
        <end position="310"/>
    </location>
</feature>
<keyword evidence="3" id="KW-0808">Transferase</keyword>
<dbReference type="InParanoid" id="Q23TW8"/>
<keyword evidence="9" id="KW-1185">Reference proteome</keyword>
<gene>
    <name evidence="8" type="ORF">TTHERM_00962190</name>
</gene>
<evidence type="ECO:0000313" key="9">
    <source>
        <dbReference type="Proteomes" id="UP000009168"/>
    </source>
</evidence>
<evidence type="ECO:0000256" key="6">
    <source>
        <dbReference type="PROSITE-ProRule" id="PRU00489"/>
    </source>
</evidence>
<evidence type="ECO:0000256" key="3">
    <source>
        <dbReference type="ARBA" id="ARBA00022679"/>
    </source>
</evidence>
<feature type="compositionally biased region" description="Basic and acidic residues" evidence="7">
    <location>
        <begin position="1"/>
        <end position="12"/>
    </location>
</feature>
<dbReference type="Proteomes" id="UP000009168">
    <property type="component" value="Unassembled WGS sequence"/>
</dbReference>
<feature type="compositionally biased region" description="Low complexity" evidence="7">
    <location>
        <begin position="694"/>
        <end position="723"/>
    </location>
</feature>
<dbReference type="PANTHER" id="PTHR12829">
    <property type="entry name" value="N6-ADENOSINE-METHYLTRANSFERASE"/>
    <property type="match status" value="1"/>
</dbReference>
<accession>Q23TW8</accession>
<feature type="region of interest" description="Disordered" evidence="7">
    <location>
        <begin position="285"/>
        <end position="313"/>
    </location>
</feature>
<dbReference type="GO" id="GO:0036396">
    <property type="term" value="C:RNA N6-methyladenosine methyltransferase complex"/>
    <property type="evidence" value="ECO:0007669"/>
    <property type="project" value="TreeGrafter"/>
</dbReference>
<dbReference type="Pfam" id="PF05063">
    <property type="entry name" value="MT-A70"/>
    <property type="match status" value="1"/>
</dbReference>
<dbReference type="PROSITE" id="PS51143">
    <property type="entry name" value="MT_A70"/>
    <property type="match status" value="1"/>
</dbReference>
<dbReference type="HOGENOM" id="CLU_311817_0_0_1"/>
<dbReference type="PANTHER" id="PTHR12829:SF7">
    <property type="entry name" value="N6-ADENOSINE-METHYLTRANSFERASE CATALYTIC SUBUNIT"/>
    <property type="match status" value="1"/>
</dbReference>
<sequence length="741" mass="85112">MGSSVKDQEISNKKHKARNSSSGANNNSNSSNYQSSKRDIHQDRSYSKDDSQSRQYNSNNGGGGSSSKNSNRNSSQQGYNQNSSSNQGQNSEYGGSGSGKNSQANSQRNSSQQGLQQLNQQQQSQQQQQQMLQNQMNSMGMMNQFQNSFGLMGMQPSQPLQLLNPSMIIPSGKKQKYDFLEFPPSSQHEFRAILLDYFLSDLFDYPMHSAELFENFIEAFSDIKDSSSFIKKLELIPLLQELNDKKAIKLETCAVGTKLFDFIVDINKDKIKQLSREFSKDRPKFMPILDKKPQPSSSKTNSSSTTAPPKQAISKREIEDLLKKETGLQKEVITQSKEKSNLLNKISAAEESALAIFRKQGSRRIDYCDCGTRDKCIQIRNSTVPCNKAHFRKIIRPHTDENLGNCSYLDTCRHMDYCKFVHYELDVDINNMNNDNLLLDGIEKKLNPQWINCDLRQIDFNILGKFNCIMADPPWDIHMTLPYGTLKDREMKAMRVDLLQEEGVIFLWVTGRAMELGRECLTNWGYRRVEEIIWVKTNQLQRIIRTGRTGHWLNHSKEHCLVGIKGNPKINRKIDCDVIVSEVRETSRKPDEIYNLIERMCPGGKKIELFGRPHNTMPGWLTLGNQLPGIYLEDEEIIERYMDAYPDQDISRETMERNRIRMKNENDIDHIYNSHIQNIPPFKTKQLTKDLQLQQQSSSMQTTQQQSSSQMMPQMQQQQSSQSINSNTDLQMHGNGLYEQE</sequence>
<dbReference type="GO" id="GO:0005634">
    <property type="term" value="C:nucleus"/>
    <property type="evidence" value="ECO:0007669"/>
    <property type="project" value="TreeGrafter"/>
</dbReference>
<organism evidence="8 9">
    <name type="scientific">Tetrahymena thermophila (strain SB210)</name>
    <dbReference type="NCBI Taxonomy" id="312017"/>
    <lineage>
        <taxon>Eukaryota</taxon>
        <taxon>Sar</taxon>
        <taxon>Alveolata</taxon>
        <taxon>Ciliophora</taxon>
        <taxon>Intramacronucleata</taxon>
        <taxon>Oligohymenophorea</taxon>
        <taxon>Hymenostomatida</taxon>
        <taxon>Tetrahymenina</taxon>
        <taxon>Tetrahymenidae</taxon>
        <taxon>Tetrahymena</taxon>
    </lineage>
</organism>
<dbReference type="KEGG" id="tet:TTHERM_00962190"/>
<dbReference type="AlphaFoldDB" id="Q23TW8"/>
<dbReference type="EC" id="2.1.1.348" evidence="1"/>
<keyword evidence="2" id="KW-0489">Methyltransferase</keyword>
<keyword evidence="4" id="KW-0949">S-adenosyl-L-methionine</keyword>
<feature type="compositionally biased region" description="Basic and acidic residues" evidence="7">
    <location>
        <begin position="36"/>
        <end position="52"/>
    </location>
</feature>
<evidence type="ECO:0000256" key="4">
    <source>
        <dbReference type="ARBA" id="ARBA00022691"/>
    </source>
</evidence>
<evidence type="ECO:0000256" key="7">
    <source>
        <dbReference type="SAM" id="MobiDB-lite"/>
    </source>
</evidence>
<evidence type="ECO:0000313" key="8">
    <source>
        <dbReference type="EMBL" id="EAS00013.2"/>
    </source>
</evidence>
<reference evidence="9" key="1">
    <citation type="journal article" date="2006" name="PLoS Biol.">
        <title>Macronuclear genome sequence of the ciliate Tetrahymena thermophila, a model eukaryote.</title>
        <authorList>
            <person name="Eisen J.A."/>
            <person name="Coyne R.S."/>
            <person name="Wu M."/>
            <person name="Wu D."/>
            <person name="Thiagarajan M."/>
            <person name="Wortman J.R."/>
            <person name="Badger J.H."/>
            <person name="Ren Q."/>
            <person name="Amedeo P."/>
            <person name="Jones K.M."/>
            <person name="Tallon L.J."/>
            <person name="Delcher A.L."/>
            <person name="Salzberg S.L."/>
            <person name="Silva J.C."/>
            <person name="Haas B.J."/>
            <person name="Majoros W.H."/>
            <person name="Farzad M."/>
            <person name="Carlton J.M."/>
            <person name="Smith R.K. Jr."/>
            <person name="Garg J."/>
            <person name="Pearlman R.E."/>
            <person name="Karrer K.M."/>
            <person name="Sun L."/>
            <person name="Manning G."/>
            <person name="Elde N.C."/>
            <person name="Turkewitz A.P."/>
            <person name="Asai D.J."/>
            <person name="Wilkes D.E."/>
            <person name="Wang Y."/>
            <person name="Cai H."/>
            <person name="Collins K."/>
            <person name="Stewart B.A."/>
            <person name="Lee S.R."/>
            <person name="Wilamowska K."/>
            <person name="Weinberg Z."/>
            <person name="Ruzzo W.L."/>
            <person name="Wloga D."/>
            <person name="Gaertig J."/>
            <person name="Frankel J."/>
            <person name="Tsao C.-C."/>
            <person name="Gorovsky M.A."/>
            <person name="Keeling P.J."/>
            <person name="Waller R.F."/>
            <person name="Patron N.J."/>
            <person name="Cherry J.M."/>
            <person name="Stover N.A."/>
            <person name="Krieger C.J."/>
            <person name="del Toro C."/>
            <person name="Ryder H.F."/>
            <person name="Williamson S.C."/>
            <person name="Barbeau R.A."/>
            <person name="Hamilton E.P."/>
            <person name="Orias E."/>
        </authorList>
    </citation>
    <scope>NUCLEOTIDE SEQUENCE [LARGE SCALE GENOMIC DNA]</scope>
    <source>
        <strain evidence="9">SB210</strain>
    </source>
</reference>
<evidence type="ECO:0000256" key="5">
    <source>
        <dbReference type="ARBA" id="ARBA00048957"/>
    </source>
</evidence>
<proteinExistence type="inferred from homology"/>
<comment type="catalytic activity">
    <reaction evidence="5">
        <text>an adenosine in mRNA + S-adenosyl-L-methionine = an N(6)-methyladenosine in mRNA + S-adenosyl-L-homocysteine + H(+)</text>
        <dbReference type="Rhea" id="RHEA:55584"/>
        <dbReference type="Rhea" id="RHEA-COMP:12414"/>
        <dbReference type="Rhea" id="RHEA-COMP:12417"/>
        <dbReference type="ChEBI" id="CHEBI:15378"/>
        <dbReference type="ChEBI" id="CHEBI:57856"/>
        <dbReference type="ChEBI" id="CHEBI:59789"/>
        <dbReference type="ChEBI" id="CHEBI:74411"/>
        <dbReference type="ChEBI" id="CHEBI:74449"/>
        <dbReference type="EC" id="2.1.1.348"/>
    </reaction>
</comment>
<evidence type="ECO:0000256" key="2">
    <source>
        <dbReference type="ARBA" id="ARBA00022603"/>
    </source>
</evidence>
<dbReference type="RefSeq" id="XP_001020258.2">
    <property type="nucleotide sequence ID" value="XM_001020258.2"/>
</dbReference>
<comment type="similarity">
    <text evidence="6">Belongs to the MT-A70-like family.</text>
</comment>
<feature type="region of interest" description="Disordered" evidence="7">
    <location>
        <begin position="1"/>
        <end position="133"/>
    </location>
</feature>
<dbReference type="GO" id="GO:0032259">
    <property type="term" value="P:methylation"/>
    <property type="evidence" value="ECO:0007669"/>
    <property type="project" value="UniProtKB-KW"/>
</dbReference>
<feature type="region of interest" description="Disordered" evidence="7">
    <location>
        <begin position="693"/>
        <end position="741"/>
    </location>
</feature>
<dbReference type="OrthoDB" id="10262526at2759"/>
<dbReference type="EMBL" id="GG662632">
    <property type="protein sequence ID" value="EAS00013.2"/>
    <property type="molecule type" value="Genomic_DNA"/>
</dbReference>
<evidence type="ECO:0000256" key="1">
    <source>
        <dbReference type="ARBA" id="ARBA00012160"/>
    </source>
</evidence>
<dbReference type="InterPro" id="IPR007757">
    <property type="entry name" value="MT-A70-like"/>
</dbReference>
<dbReference type="STRING" id="312017.Q23TW8"/>
<dbReference type="SUPFAM" id="SSF53335">
    <property type="entry name" value="S-adenosyl-L-methionine-dependent methyltransferases"/>
    <property type="match status" value="1"/>
</dbReference>
<dbReference type="GO" id="GO:0001734">
    <property type="term" value="F:mRNA m(6)A methyltransferase activity"/>
    <property type="evidence" value="ECO:0007669"/>
    <property type="project" value="UniProtKB-EC"/>
</dbReference>
<protein>
    <recommendedName>
        <fullName evidence="1">mRNA m(6)A methyltransferase</fullName>
        <ecNumber evidence="1">2.1.1.348</ecNumber>
    </recommendedName>
</protein>
<dbReference type="InterPro" id="IPR029063">
    <property type="entry name" value="SAM-dependent_MTases_sf"/>
</dbReference>
<dbReference type="eggNOG" id="KOG2098">
    <property type="taxonomic scope" value="Eukaryota"/>
</dbReference>
<dbReference type="GeneID" id="7828982"/>
<dbReference type="Gene3D" id="3.40.50.150">
    <property type="entry name" value="Vaccinia Virus protein VP39"/>
    <property type="match status" value="1"/>
</dbReference>